<dbReference type="OrthoDB" id="7579869at2"/>
<proteinExistence type="predicted"/>
<evidence type="ECO:0000313" key="2">
    <source>
        <dbReference type="EMBL" id="AWU95883.1"/>
    </source>
</evidence>
<sequence>MTTLANMLAAAQRLLNYYNGDEMTAQNPGGLTGVGGMADNWDPCIQDIGTVANGVGTAMTAASTSEGNAAASASAAAGSAQSAQQNAQATAADRQATGQDRQATAQDRQAVAQDRTAVEGSASAAAGSATLAGQYANAAGGSIPSVRLTWDTATTDADPGNGKVRLNNATPSAATALYVDNVDAAGASITTVLDRWTASTAAVKGTLRIAHRTDATKWLEYQVTGTVVDGTGYRKITVTGGTGPGSFTAGDPVAVGFSRAGDVGPQGAAGGPVYYSAVTAGTPNAQTLAGPLASLAGNPSVEFIAGISNGAASRNNICFLSSDFDTTWATFGGATVVANTATAPDGATTADTISGPPGSGVNRGIAVPADTLTRVYSVFLKAGTSTACRFYFNCGATPAGVDVNLSAGTISAWTGAPVASAIDPIPGGWWRVSIACTNNGQTVIGPHIFPVQASGTGAVYAWGAQIEVGTVPTAPIPTTTSGPATVRDGYMTLAVGSTPPRPLLDAQGRALAPGALVAGTKYTATYDGAAWRLSGTAMTRAQAHALAASFL</sequence>
<name>A0A2U9SAI5_9PROT</name>
<evidence type="ECO:0000256" key="1">
    <source>
        <dbReference type="SAM" id="MobiDB-lite"/>
    </source>
</evidence>
<gene>
    <name evidence="2" type="ORF">DM194_16585</name>
</gene>
<dbReference type="RefSeq" id="WP_111068632.1">
    <property type="nucleotide sequence ID" value="NZ_CP029830.1"/>
</dbReference>
<organism evidence="2 3">
    <name type="scientific">Azospirillum ramasamyi</name>
    <dbReference type="NCBI Taxonomy" id="682998"/>
    <lineage>
        <taxon>Bacteria</taxon>
        <taxon>Pseudomonadati</taxon>
        <taxon>Pseudomonadota</taxon>
        <taxon>Alphaproteobacteria</taxon>
        <taxon>Rhodospirillales</taxon>
        <taxon>Azospirillaceae</taxon>
        <taxon>Azospirillum</taxon>
    </lineage>
</organism>
<geneLocation type="plasmid" evidence="2 3">
    <name>unnamed1</name>
</geneLocation>
<dbReference type="KEGG" id="azm:DM194_16585"/>
<protein>
    <submittedName>
        <fullName evidence="2">Uncharacterized protein</fullName>
    </submittedName>
</protein>
<dbReference type="Proteomes" id="UP000249605">
    <property type="component" value="Plasmid unnamed1"/>
</dbReference>
<evidence type="ECO:0000313" key="3">
    <source>
        <dbReference type="Proteomes" id="UP000249605"/>
    </source>
</evidence>
<keyword evidence="3" id="KW-1185">Reference proteome</keyword>
<feature type="region of interest" description="Disordered" evidence="1">
    <location>
        <begin position="84"/>
        <end position="116"/>
    </location>
</feature>
<reference evidence="2 3" key="1">
    <citation type="submission" date="2018-06" db="EMBL/GenBank/DDBJ databases">
        <title>Complete genome sequencing of Azospirillum sp. M2T2B2.</title>
        <authorList>
            <person name="Heo J."/>
            <person name="Kim S.-J."/>
            <person name="Kwon S.-W."/>
            <person name="Anandham R."/>
        </authorList>
    </citation>
    <scope>NUCLEOTIDE SEQUENCE [LARGE SCALE GENOMIC DNA]</scope>
    <source>
        <strain evidence="2 3">M2T2B2</strain>
        <plasmid evidence="2 3">unnamed1</plasmid>
    </source>
</reference>
<dbReference type="AlphaFoldDB" id="A0A2U9SAI5"/>
<keyword evidence="2" id="KW-0614">Plasmid</keyword>
<dbReference type="EMBL" id="CP029830">
    <property type="protein sequence ID" value="AWU95883.1"/>
    <property type="molecule type" value="Genomic_DNA"/>
</dbReference>
<accession>A0A2U9SAI5</accession>